<reference evidence="1 2" key="1">
    <citation type="submission" date="2013-09" db="EMBL/GenBank/DDBJ databases">
        <title>Corchorus capsularis genome sequencing.</title>
        <authorList>
            <person name="Alam M."/>
            <person name="Haque M.S."/>
            <person name="Islam M.S."/>
            <person name="Emdad E.M."/>
            <person name="Islam M.M."/>
            <person name="Ahmed B."/>
            <person name="Halim A."/>
            <person name="Hossen Q.M.M."/>
            <person name="Hossain M.Z."/>
            <person name="Ahmed R."/>
            <person name="Khan M.M."/>
            <person name="Islam R."/>
            <person name="Rashid M.M."/>
            <person name="Khan S.A."/>
            <person name="Rahman M.S."/>
            <person name="Alam M."/>
        </authorList>
    </citation>
    <scope>NUCLEOTIDE SEQUENCE [LARGE SCALE GENOMIC DNA]</scope>
    <source>
        <strain evidence="2">cv. CVL-1</strain>
        <tissue evidence="1">Whole seedling</tissue>
    </source>
</reference>
<dbReference type="EMBL" id="AWWV01009805">
    <property type="protein sequence ID" value="OMO83917.1"/>
    <property type="molecule type" value="Genomic_DNA"/>
</dbReference>
<comment type="caution">
    <text evidence="1">The sequence shown here is derived from an EMBL/GenBank/DDBJ whole genome shotgun (WGS) entry which is preliminary data.</text>
</comment>
<evidence type="ECO:0000313" key="2">
    <source>
        <dbReference type="Proteomes" id="UP000188268"/>
    </source>
</evidence>
<accession>A0A1R3IMW4</accession>
<evidence type="ECO:0000313" key="1">
    <source>
        <dbReference type="EMBL" id="OMO83917.1"/>
    </source>
</evidence>
<dbReference type="AlphaFoldDB" id="A0A1R3IMW4"/>
<gene>
    <name evidence="1" type="ORF">CCACVL1_11087</name>
</gene>
<dbReference type="Gramene" id="OMO83917">
    <property type="protein sequence ID" value="OMO83917"/>
    <property type="gene ID" value="CCACVL1_11087"/>
</dbReference>
<protein>
    <submittedName>
        <fullName evidence="1">Uncharacterized protein</fullName>
    </submittedName>
</protein>
<organism evidence="1 2">
    <name type="scientific">Corchorus capsularis</name>
    <name type="common">Jute</name>
    <dbReference type="NCBI Taxonomy" id="210143"/>
    <lineage>
        <taxon>Eukaryota</taxon>
        <taxon>Viridiplantae</taxon>
        <taxon>Streptophyta</taxon>
        <taxon>Embryophyta</taxon>
        <taxon>Tracheophyta</taxon>
        <taxon>Spermatophyta</taxon>
        <taxon>Magnoliopsida</taxon>
        <taxon>eudicotyledons</taxon>
        <taxon>Gunneridae</taxon>
        <taxon>Pentapetalae</taxon>
        <taxon>rosids</taxon>
        <taxon>malvids</taxon>
        <taxon>Malvales</taxon>
        <taxon>Malvaceae</taxon>
        <taxon>Grewioideae</taxon>
        <taxon>Apeibeae</taxon>
        <taxon>Corchorus</taxon>
    </lineage>
</organism>
<proteinExistence type="predicted"/>
<name>A0A1R3IMW4_COCAP</name>
<keyword evidence="2" id="KW-1185">Reference proteome</keyword>
<dbReference type="Proteomes" id="UP000188268">
    <property type="component" value="Unassembled WGS sequence"/>
</dbReference>
<sequence>PLDSGVLTPPLFNSTSVSSSLQSLLKIERRD</sequence>
<feature type="non-terminal residue" evidence="1">
    <location>
        <position position="1"/>
    </location>
</feature>